<dbReference type="InterPro" id="IPR009057">
    <property type="entry name" value="Homeodomain-like_sf"/>
</dbReference>
<evidence type="ECO:0000313" key="7">
    <source>
        <dbReference type="Proteomes" id="UP000053413"/>
    </source>
</evidence>
<dbReference type="PANTHER" id="PTHR30055">
    <property type="entry name" value="HTH-TYPE TRANSCRIPTIONAL REGULATOR RUTR"/>
    <property type="match status" value="1"/>
</dbReference>
<organism evidence="6 7">
    <name type="scientific">Streptomyces violaceusniger</name>
    <dbReference type="NCBI Taxonomy" id="68280"/>
    <lineage>
        <taxon>Bacteria</taxon>
        <taxon>Bacillati</taxon>
        <taxon>Actinomycetota</taxon>
        <taxon>Actinomycetes</taxon>
        <taxon>Kitasatosporales</taxon>
        <taxon>Streptomycetaceae</taxon>
        <taxon>Streptomyces</taxon>
        <taxon>Streptomyces violaceusniger group</taxon>
    </lineage>
</organism>
<keyword evidence="1" id="KW-0805">Transcription regulation</keyword>
<sequence length="207" mass="22985">MTERPPHGSARPGGRTARTRAAVLAAAYEELDRDSFAALTLDRLARRSGVHVSTIRRRWRTVEGVVVELLAERGSTLPTPDTGDFRRDLTQLTQAIADFNNALRNRNVLQGLLAAAAHDPRVEEIVRAAFVRRIEEVTLIARQAVERGEIPEDTDPREVIAALAAPLYYRVLILRGSIDERLVHTTVEATYQAARSGVFVRKGDREG</sequence>
<proteinExistence type="predicted"/>
<dbReference type="PROSITE" id="PS50977">
    <property type="entry name" value="HTH_TETR_2"/>
    <property type="match status" value="1"/>
</dbReference>
<evidence type="ECO:0000256" key="1">
    <source>
        <dbReference type="ARBA" id="ARBA00023015"/>
    </source>
</evidence>
<dbReference type="Pfam" id="PF16859">
    <property type="entry name" value="TetR_C_11"/>
    <property type="match status" value="1"/>
</dbReference>
<dbReference type="Gene3D" id="1.10.357.10">
    <property type="entry name" value="Tetracycline Repressor, domain 2"/>
    <property type="match status" value="1"/>
</dbReference>
<dbReference type="InterPro" id="IPR050109">
    <property type="entry name" value="HTH-type_TetR-like_transc_reg"/>
</dbReference>
<dbReference type="GO" id="GO:0003700">
    <property type="term" value="F:DNA-binding transcription factor activity"/>
    <property type="evidence" value="ECO:0007669"/>
    <property type="project" value="TreeGrafter"/>
</dbReference>
<dbReference type="Gene3D" id="1.10.10.60">
    <property type="entry name" value="Homeodomain-like"/>
    <property type="match status" value="1"/>
</dbReference>
<dbReference type="GO" id="GO:0000976">
    <property type="term" value="F:transcription cis-regulatory region binding"/>
    <property type="evidence" value="ECO:0007669"/>
    <property type="project" value="TreeGrafter"/>
</dbReference>
<comment type="caution">
    <text evidence="6">The sequence shown here is derived from an EMBL/GenBank/DDBJ whole genome shotgun (WGS) entry which is preliminary data.</text>
</comment>
<evidence type="ECO:0000256" key="3">
    <source>
        <dbReference type="ARBA" id="ARBA00023163"/>
    </source>
</evidence>
<dbReference type="InterPro" id="IPR036271">
    <property type="entry name" value="Tet_transcr_reg_TetR-rel_C_sf"/>
</dbReference>
<dbReference type="InterPro" id="IPR011075">
    <property type="entry name" value="TetR_C"/>
</dbReference>
<evidence type="ECO:0000259" key="5">
    <source>
        <dbReference type="PROSITE" id="PS50977"/>
    </source>
</evidence>
<gene>
    <name evidence="6" type="ORF">ADL28_42650</name>
</gene>
<evidence type="ECO:0000313" key="6">
    <source>
        <dbReference type="EMBL" id="KUL43591.1"/>
    </source>
</evidence>
<feature type="DNA-binding region" description="H-T-H motif" evidence="4">
    <location>
        <begin position="40"/>
        <end position="59"/>
    </location>
</feature>
<protein>
    <submittedName>
        <fullName evidence="6">TetR family transcriptional regulator</fullName>
    </submittedName>
</protein>
<dbReference type="EMBL" id="LLZJ01000424">
    <property type="protein sequence ID" value="KUL43591.1"/>
    <property type="molecule type" value="Genomic_DNA"/>
</dbReference>
<dbReference type="PANTHER" id="PTHR30055:SF148">
    <property type="entry name" value="TETR-FAMILY TRANSCRIPTIONAL REGULATOR"/>
    <property type="match status" value="1"/>
</dbReference>
<reference evidence="7" key="1">
    <citation type="submission" date="2015-10" db="EMBL/GenBank/DDBJ databases">
        <authorList>
            <person name="Ju K.-S."/>
            <person name="Doroghazi J.R."/>
            <person name="Metcalf W.W."/>
        </authorList>
    </citation>
    <scope>NUCLEOTIDE SEQUENCE [LARGE SCALE GENOMIC DNA]</scope>
    <source>
        <strain evidence="7">NRRL F-8817</strain>
    </source>
</reference>
<dbReference type="SUPFAM" id="SSF46689">
    <property type="entry name" value="Homeodomain-like"/>
    <property type="match status" value="1"/>
</dbReference>
<dbReference type="AlphaFoldDB" id="A0A0X3VFK0"/>
<evidence type="ECO:0000256" key="4">
    <source>
        <dbReference type="PROSITE-ProRule" id="PRU00335"/>
    </source>
</evidence>
<feature type="domain" description="HTH tetR-type" evidence="5">
    <location>
        <begin position="17"/>
        <end position="77"/>
    </location>
</feature>
<dbReference type="Proteomes" id="UP000053413">
    <property type="component" value="Unassembled WGS sequence"/>
</dbReference>
<evidence type="ECO:0000256" key="2">
    <source>
        <dbReference type="ARBA" id="ARBA00023125"/>
    </source>
</evidence>
<accession>A0A0X3VFK0</accession>
<keyword evidence="3" id="KW-0804">Transcription</keyword>
<keyword evidence="2 4" id="KW-0238">DNA-binding</keyword>
<dbReference type="InterPro" id="IPR001647">
    <property type="entry name" value="HTH_TetR"/>
</dbReference>
<dbReference type="OrthoDB" id="9796019at2"/>
<name>A0A0X3VFK0_STRVO</name>
<dbReference type="SUPFAM" id="SSF48498">
    <property type="entry name" value="Tetracyclin repressor-like, C-terminal domain"/>
    <property type="match status" value="1"/>
</dbReference>